<feature type="binding site" evidence="17">
    <location>
        <position position="146"/>
    </location>
    <ligand>
        <name>NAD(+)</name>
        <dbReference type="ChEBI" id="CHEBI:57540"/>
    </ligand>
</feature>
<dbReference type="Pfam" id="PF01761">
    <property type="entry name" value="DHQ_synthase"/>
    <property type="match status" value="1"/>
</dbReference>
<dbReference type="EMBL" id="JBHUNF010000001">
    <property type="protein sequence ID" value="MFD2673846.1"/>
    <property type="molecule type" value="Genomic_DNA"/>
</dbReference>
<proteinExistence type="inferred from homology"/>
<keyword evidence="14 17" id="KW-0057">Aromatic amino acid biosynthesis</keyword>
<evidence type="ECO:0000256" key="4">
    <source>
        <dbReference type="ARBA" id="ARBA00004661"/>
    </source>
</evidence>
<comment type="cofactor">
    <cofactor evidence="2 17">
        <name>NAD(+)</name>
        <dbReference type="ChEBI" id="CHEBI:57540"/>
    </cofactor>
</comment>
<feature type="domain" description="3-dehydroquinate synthase N-terminal" evidence="18">
    <location>
        <begin position="72"/>
        <end position="182"/>
    </location>
</feature>
<evidence type="ECO:0000256" key="13">
    <source>
        <dbReference type="ARBA" id="ARBA00023027"/>
    </source>
</evidence>
<dbReference type="RefSeq" id="WP_066055173.1">
    <property type="nucleotide sequence ID" value="NZ_JBHUNF010000001.1"/>
</dbReference>
<dbReference type="InterPro" id="IPR030963">
    <property type="entry name" value="DHQ_synth_fam"/>
</dbReference>
<organism evidence="20 21">
    <name type="scientific">Gulosibacter bifidus</name>
    <dbReference type="NCBI Taxonomy" id="272239"/>
    <lineage>
        <taxon>Bacteria</taxon>
        <taxon>Bacillati</taxon>
        <taxon>Actinomycetota</taxon>
        <taxon>Actinomycetes</taxon>
        <taxon>Micrococcales</taxon>
        <taxon>Microbacteriaceae</taxon>
        <taxon>Gulosibacter</taxon>
    </lineage>
</organism>
<dbReference type="EC" id="4.2.3.4" evidence="6 17"/>
<accession>A0ABW5RFJ9</accession>
<feature type="binding site" evidence="17">
    <location>
        <position position="251"/>
    </location>
    <ligand>
        <name>Zn(2+)</name>
        <dbReference type="ChEBI" id="CHEBI:29105"/>
    </ligand>
</feature>
<comment type="caution">
    <text evidence="20">The sequence shown here is derived from an EMBL/GenBank/DDBJ whole genome shotgun (WGS) entry which is preliminary data.</text>
</comment>
<evidence type="ECO:0000256" key="3">
    <source>
        <dbReference type="ARBA" id="ARBA00004496"/>
    </source>
</evidence>
<evidence type="ECO:0000256" key="9">
    <source>
        <dbReference type="ARBA" id="ARBA00022605"/>
    </source>
</evidence>
<keyword evidence="8 17" id="KW-0963">Cytoplasm</keyword>
<comment type="function">
    <text evidence="17">Catalyzes the conversion of 3-deoxy-D-arabino-heptulosonate 7-phosphate (DAHP) to dehydroquinate (DHQ).</text>
</comment>
<feature type="binding site" evidence="17">
    <location>
        <begin position="75"/>
        <end position="80"/>
    </location>
    <ligand>
        <name>NAD(+)</name>
        <dbReference type="ChEBI" id="CHEBI:57540"/>
    </ligand>
</feature>
<dbReference type="PANTHER" id="PTHR43622">
    <property type="entry name" value="3-DEHYDROQUINATE SYNTHASE"/>
    <property type="match status" value="1"/>
</dbReference>
<evidence type="ECO:0000313" key="20">
    <source>
        <dbReference type="EMBL" id="MFD2673846.1"/>
    </source>
</evidence>
<dbReference type="SUPFAM" id="SSF56796">
    <property type="entry name" value="Dehydroquinate synthase-like"/>
    <property type="match status" value="1"/>
</dbReference>
<keyword evidence="21" id="KW-1185">Reference proteome</keyword>
<evidence type="ECO:0000256" key="15">
    <source>
        <dbReference type="ARBA" id="ARBA00023239"/>
    </source>
</evidence>
<dbReference type="Gene3D" id="1.20.1090.10">
    <property type="entry name" value="Dehydroquinate synthase-like - alpha domain"/>
    <property type="match status" value="1"/>
</dbReference>
<evidence type="ECO:0000256" key="11">
    <source>
        <dbReference type="ARBA" id="ARBA00022741"/>
    </source>
</evidence>
<comment type="caution">
    <text evidence="17">Lacks conserved residue(s) required for the propagation of feature annotation.</text>
</comment>
<evidence type="ECO:0000256" key="7">
    <source>
        <dbReference type="ARBA" id="ARBA00017684"/>
    </source>
</evidence>
<dbReference type="Pfam" id="PF24621">
    <property type="entry name" value="DHQS_C"/>
    <property type="match status" value="1"/>
</dbReference>
<dbReference type="InterPro" id="IPR056179">
    <property type="entry name" value="DHQS_C"/>
</dbReference>
<feature type="binding site" evidence="17">
    <location>
        <position position="267"/>
    </location>
    <ligand>
        <name>Zn(2+)</name>
        <dbReference type="ChEBI" id="CHEBI:29105"/>
    </ligand>
</feature>
<dbReference type="PIRSF" id="PIRSF001455">
    <property type="entry name" value="DHQ_synth"/>
    <property type="match status" value="1"/>
</dbReference>
<dbReference type="HAMAP" id="MF_00110">
    <property type="entry name" value="DHQ_synthase"/>
    <property type="match status" value="1"/>
</dbReference>
<keyword evidence="11 17" id="KW-0547">Nucleotide-binding</keyword>
<comment type="catalytic activity">
    <reaction evidence="1 17">
        <text>7-phospho-2-dehydro-3-deoxy-D-arabino-heptonate = 3-dehydroquinate + phosphate</text>
        <dbReference type="Rhea" id="RHEA:21968"/>
        <dbReference type="ChEBI" id="CHEBI:32364"/>
        <dbReference type="ChEBI" id="CHEBI:43474"/>
        <dbReference type="ChEBI" id="CHEBI:58394"/>
        <dbReference type="EC" id="4.2.3.4"/>
    </reaction>
</comment>
<evidence type="ECO:0000256" key="12">
    <source>
        <dbReference type="ARBA" id="ARBA00022833"/>
    </source>
</evidence>
<dbReference type="InterPro" id="IPR030960">
    <property type="entry name" value="DHQS/DOIS_N"/>
</dbReference>
<evidence type="ECO:0000256" key="2">
    <source>
        <dbReference type="ARBA" id="ARBA00001911"/>
    </source>
</evidence>
<evidence type="ECO:0000256" key="14">
    <source>
        <dbReference type="ARBA" id="ARBA00023141"/>
    </source>
</evidence>
<gene>
    <name evidence="17 20" type="primary">aroB</name>
    <name evidence="20" type="ORF">ACFSUQ_00795</name>
</gene>
<reference evidence="21" key="1">
    <citation type="journal article" date="2019" name="Int. J. Syst. Evol. Microbiol.">
        <title>The Global Catalogue of Microorganisms (GCM) 10K type strain sequencing project: providing services to taxonomists for standard genome sequencing and annotation.</title>
        <authorList>
            <consortium name="The Broad Institute Genomics Platform"/>
            <consortium name="The Broad Institute Genome Sequencing Center for Infectious Disease"/>
            <person name="Wu L."/>
            <person name="Ma J."/>
        </authorList>
    </citation>
    <scope>NUCLEOTIDE SEQUENCE [LARGE SCALE GENOMIC DNA]</scope>
    <source>
        <strain evidence="21">TISTR 1511</strain>
    </source>
</reference>
<dbReference type="GO" id="GO:0003856">
    <property type="term" value="F:3-dehydroquinate synthase activity"/>
    <property type="evidence" value="ECO:0007669"/>
    <property type="project" value="UniProtKB-EC"/>
</dbReference>
<comment type="subcellular location">
    <subcellularLocation>
        <location evidence="3 17">Cytoplasm</location>
    </subcellularLocation>
</comment>
<comment type="pathway">
    <text evidence="4 17">Metabolic intermediate biosynthesis; chorismate biosynthesis; chorismate from D-erythrose 4-phosphate and phosphoenolpyruvate: step 2/7.</text>
</comment>
<evidence type="ECO:0000256" key="6">
    <source>
        <dbReference type="ARBA" id="ARBA00013031"/>
    </source>
</evidence>
<keyword evidence="13 17" id="KW-0520">NAD</keyword>
<dbReference type="InterPro" id="IPR016037">
    <property type="entry name" value="DHQ_synth_AroB"/>
</dbReference>
<dbReference type="CDD" id="cd08195">
    <property type="entry name" value="DHQS"/>
    <property type="match status" value="1"/>
</dbReference>
<evidence type="ECO:0000259" key="18">
    <source>
        <dbReference type="Pfam" id="PF01761"/>
    </source>
</evidence>
<comment type="similarity">
    <text evidence="5 17">Belongs to the sugar phosphate cyclases superfamily. Dehydroquinate synthase family.</text>
</comment>
<evidence type="ECO:0000256" key="5">
    <source>
        <dbReference type="ARBA" id="ARBA00005412"/>
    </source>
</evidence>
<feature type="binding site" evidence="17">
    <location>
        <begin position="133"/>
        <end position="134"/>
    </location>
    <ligand>
        <name>NAD(+)</name>
        <dbReference type="ChEBI" id="CHEBI:57540"/>
    </ligand>
</feature>
<evidence type="ECO:0000256" key="17">
    <source>
        <dbReference type="HAMAP-Rule" id="MF_00110"/>
    </source>
</evidence>
<keyword evidence="15 17" id="KW-0456">Lyase</keyword>
<comment type="cofactor">
    <cofactor evidence="17">
        <name>Co(2+)</name>
        <dbReference type="ChEBI" id="CHEBI:48828"/>
    </cofactor>
    <cofactor evidence="17">
        <name>Zn(2+)</name>
        <dbReference type="ChEBI" id="CHEBI:29105"/>
    </cofactor>
    <text evidence="17">Binds 1 divalent metal cation per subunit. Can use either Co(2+) or Zn(2+).</text>
</comment>
<evidence type="ECO:0000313" key="21">
    <source>
        <dbReference type="Proteomes" id="UP001597453"/>
    </source>
</evidence>
<evidence type="ECO:0000256" key="16">
    <source>
        <dbReference type="ARBA" id="ARBA00023285"/>
    </source>
</evidence>
<protein>
    <recommendedName>
        <fullName evidence="7 17">3-dehydroquinate synthase</fullName>
        <shortName evidence="17">DHQS</shortName>
        <ecNumber evidence="6 17">4.2.3.4</ecNumber>
    </recommendedName>
</protein>
<evidence type="ECO:0000256" key="1">
    <source>
        <dbReference type="ARBA" id="ARBA00001393"/>
    </source>
</evidence>
<feature type="binding site" evidence="17">
    <location>
        <position position="155"/>
    </location>
    <ligand>
        <name>NAD(+)</name>
        <dbReference type="ChEBI" id="CHEBI:57540"/>
    </ligand>
</feature>
<feature type="binding site" evidence="17">
    <location>
        <position position="188"/>
    </location>
    <ligand>
        <name>Zn(2+)</name>
        <dbReference type="ChEBI" id="CHEBI:29105"/>
    </ligand>
</feature>
<name>A0ABW5RFJ9_9MICO</name>
<feature type="domain" description="3-dehydroquinate synthase C-terminal" evidence="19">
    <location>
        <begin position="185"/>
        <end position="327"/>
    </location>
</feature>
<dbReference type="PANTHER" id="PTHR43622:SF7">
    <property type="entry name" value="3-DEHYDROQUINATE SYNTHASE, CHLOROPLASTIC"/>
    <property type="match status" value="1"/>
</dbReference>
<dbReference type="Proteomes" id="UP001597453">
    <property type="component" value="Unassembled WGS sequence"/>
</dbReference>
<evidence type="ECO:0000256" key="8">
    <source>
        <dbReference type="ARBA" id="ARBA00022490"/>
    </source>
</evidence>
<evidence type="ECO:0000259" key="19">
    <source>
        <dbReference type="Pfam" id="PF24621"/>
    </source>
</evidence>
<dbReference type="NCBIfam" id="TIGR01357">
    <property type="entry name" value="aroB"/>
    <property type="match status" value="1"/>
</dbReference>
<evidence type="ECO:0000256" key="10">
    <source>
        <dbReference type="ARBA" id="ARBA00022723"/>
    </source>
</evidence>
<keyword evidence="9 17" id="KW-0028">Amino-acid biosynthesis</keyword>
<keyword evidence="10 17" id="KW-0479">Metal-binding</keyword>
<feature type="binding site" evidence="17">
    <location>
        <begin position="109"/>
        <end position="113"/>
    </location>
    <ligand>
        <name>NAD(+)</name>
        <dbReference type="ChEBI" id="CHEBI:57540"/>
    </ligand>
</feature>
<sequence>MNESLTRIESAGTHGPVLVGRGLVEQLDQHLAELLGDTPDQILLVHQPTLRDIAESVRAKLAPHYRRVLMAEIPDAESGKRIEVAEFLWQILGQSDFTRTDAIVSIGGGAATDLGGWVAASWLRGVRVVQVPTTVLAMVDAAIGGKTGINTNEGKNLVGAFHEPSGVIVDLDVLESLPRNELVTGFAEAVKIGFIHSPRILDLIEADPDAATDPTSAAFREILEIAIRFKLDVTANDLTERGQREMLNYGHTLGHAIEHNERYQWRHGAAVAVGMRFVAELARLSGRLSDEAADRHTRILELLGLPTGYPADRWPTLLSVMHRDKKARGTMLRFVVLDEIGQPTIMQAPDESLLFAAYQEIAS</sequence>
<keyword evidence="16 17" id="KW-0170">Cobalt</keyword>
<dbReference type="InterPro" id="IPR050071">
    <property type="entry name" value="Dehydroquinate_synthase"/>
</dbReference>
<dbReference type="Gene3D" id="3.40.50.1970">
    <property type="match status" value="1"/>
</dbReference>
<keyword evidence="12 17" id="KW-0862">Zinc</keyword>